<proteinExistence type="predicted"/>
<organism evidence="2 3">
    <name type="scientific">Chlorocebus sabaeus</name>
    <name type="common">Green monkey</name>
    <name type="synonym">Simia sabaea</name>
    <dbReference type="NCBI Taxonomy" id="60711"/>
    <lineage>
        <taxon>Eukaryota</taxon>
        <taxon>Metazoa</taxon>
        <taxon>Chordata</taxon>
        <taxon>Craniata</taxon>
        <taxon>Vertebrata</taxon>
        <taxon>Euteleostomi</taxon>
        <taxon>Mammalia</taxon>
        <taxon>Eutheria</taxon>
        <taxon>Euarchontoglires</taxon>
        <taxon>Primates</taxon>
        <taxon>Haplorrhini</taxon>
        <taxon>Catarrhini</taxon>
        <taxon>Cercopithecidae</taxon>
        <taxon>Cercopithecinae</taxon>
        <taxon>Chlorocebus</taxon>
    </lineage>
</organism>
<dbReference type="AlphaFoldDB" id="A0A0D9RNJ4"/>
<evidence type="ECO:0000313" key="2">
    <source>
        <dbReference type="Ensembl" id="ENSCSAP00000010183.1"/>
    </source>
</evidence>
<reference evidence="2" key="2">
    <citation type="submission" date="2025-08" db="UniProtKB">
        <authorList>
            <consortium name="Ensembl"/>
        </authorList>
    </citation>
    <scope>IDENTIFICATION</scope>
</reference>
<protein>
    <submittedName>
        <fullName evidence="2">Uncharacterized protein</fullName>
    </submittedName>
</protein>
<accession>A0A0D9RNJ4</accession>
<dbReference type="Bgee" id="ENSCSAG00000014043">
    <property type="expression patterns" value="Expressed in fibroblast"/>
</dbReference>
<dbReference type="Ensembl" id="ENSCSAT00000012137.1">
    <property type="protein sequence ID" value="ENSCSAP00000010183.1"/>
    <property type="gene ID" value="ENSCSAG00000014043.1"/>
</dbReference>
<feature type="region of interest" description="Disordered" evidence="1">
    <location>
        <begin position="81"/>
        <end position="100"/>
    </location>
</feature>
<dbReference type="Proteomes" id="UP000029965">
    <property type="component" value="Chromosome 26"/>
</dbReference>
<dbReference type="GeneTree" id="ENSGT00910000147070"/>
<keyword evidence="3" id="KW-1185">Reference proteome</keyword>
<evidence type="ECO:0000313" key="3">
    <source>
        <dbReference type="Proteomes" id="UP000029965"/>
    </source>
</evidence>
<dbReference type="EMBL" id="AQIB01139361">
    <property type="status" value="NOT_ANNOTATED_CDS"/>
    <property type="molecule type" value="Genomic_DNA"/>
</dbReference>
<reference evidence="2" key="3">
    <citation type="submission" date="2025-09" db="UniProtKB">
        <authorList>
            <consortium name="Ensembl"/>
        </authorList>
    </citation>
    <scope>IDENTIFICATION</scope>
</reference>
<name>A0A0D9RNJ4_CHLSB</name>
<evidence type="ECO:0000256" key="1">
    <source>
        <dbReference type="SAM" id="MobiDB-lite"/>
    </source>
</evidence>
<sequence length="163" mass="18161">MPVIPALWEAKMGPVSEEDKRERRSLVGNPRDCSSCERSRACISCHTHTIDGEKIKLHFLRMALGALQLVPVHLQPCQMPPGESCHPKQERAQLPGAWRQRTEEPAPDIRMELKGWLGVTLPWTGSLGKSTLMNPEEQFVISPSNIQRHLAGISLLDSVPRSG</sequence>
<reference evidence="2 3" key="1">
    <citation type="submission" date="2014-03" db="EMBL/GenBank/DDBJ databases">
        <authorList>
            <person name="Warren W."/>
            <person name="Wilson R.K."/>
        </authorList>
    </citation>
    <scope>NUCLEOTIDE SEQUENCE</scope>
</reference>